<dbReference type="RefSeq" id="WP_081530869.1">
    <property type="nucleotide sequence ID" value="NZ_NBEB01000072.1"/>
</dbReference>
<name>A0A1V9QXP4_9LACO</name>
<keyword evidence="4" id="KW-1133">Transmembrane helix</keyword>
<keyword evidence="3" id="KW-0808">Transferase</keyword>
<dbReference type="InterPro" id="IPR029044">
    <property type="entry name" value="Nucleotide-diphossugar_trans"/>
</dbReference>
<evidence type="ECO:0000256" key="3">
    <source>
        <dbReference type="ARBA" id="ARBA00022679"/>
    </source>
</evidence>
<evidence type="ECO:0000256" key="2">
    <source>
        <dbReference type="ARBA" id="ARBA00022676"/>
    </source>
</evidence>
<organism evidence="6 7">
    <name type="scientific">Ligilactobacillus salivarius</name>
    <dbReference type="NCBI Taxonomy" id="1624"/>
    <lineage>
        <taxon>Bacteria</taxon>
        <taxon>Bacillati</taxon>
        <taxon>Bacillota</taxon>
        <taxon>Bacilli</taxon>
        <taxon>Lactobacillales</taxon>
        <taxon>Lactobacillaceae</taxon>
        <taxon>Ligilactobacillus</taxon>
    </lineage>
</organism>
<protein>
    <recommendedName>
        <fullName evidence="5">Glycosyltransferase 2-like domain-containing protein</fullName>
    </recommendedName>
</protein>
<dbReference type="AlphaFoldDB" id="A0A1V9QXP4"/>
<dbReference type="GO" id="GO:0016757">
    <property type="term" value="F:glycosyltransferase activity"/>
    <property type="evidence" value="ECO:0007669"/>
    <property type="project" value="UniProtKB-KW"/>
</dbReference>
<keyword evidence="4" id="KW-0812">Transmembrane</keyword>
<comment type="caution">
    <text evidence="6">The sequence shown here is derived from an EMBL/GenBank/DDBJ whole genome shotgun (WGS) entry which is preliminary data.</text>
</comment>
<feature type="domain" description="Glycosyltransferase 2-like" evidence="5">
    <location>
        <begin position="5"/>
        <end position="155"/>
    </location>
</feature>
<evidence type="ECO:0000256" key="4">
    <source>
        <dbReference type="SAM" id="Phobius"/>
    </source>
</evidence>
<evidence type="ECO:0000313" key="6">
    <source>
        <dbReference type="EMBL" id="OQQ82368.1"/>
    </source>
</evidence>
<dbReference type="Proteomes" id="UP000192638">
    <property type="component" value="Unassembled WGS sequence"/>
</dbReference>
<dbReference type="SUPFAM" id="SSF53448">
    <property type="entry name" value="Nucleotide-diphospho-sugar transferases"/>
    <property type="match status" value="1"/>
</dbReference>
<feature type="transmembrane region" description="Helical" evidence="4">
    <location>
        <begin position="237"/>
        <end position="257"/>
    </location>
</feature>
<sequence>MPIISVIMGVYNCDNNSELIESIKSILNQSFKDLELIICDDGSTDDTYDRLLEISKIDSRIRIIGYKENKGLAYALNECIKVSRGKYIARQDSDDISLSDRLEKELRIIENKNVDIVGTCAVVFNKNGEWGHYNVPEHPEKKDFLWNNPFIHPTVLMKKSSLQKVNGYLNTKINRRCEDYDLFMRMYADGFRGINIAEYLYKYKIDEGKKKKRPMKYRIDEMRVRYKGFKELNMLKISTLFFVVKPIIIGLIPQFIFRKIRGNNYKKKKVESYNE</sequence>
<dbReference type="EMBL" id="NBEB01000072">
    <property type="protein sequence ID" value="OQQ82368.1"/>
    <property type="molecule type" value="Genomic_DNA"/>
</dbReference>
<gene>
    <name evidence="6" type="ORF">B6U60_07840</name>
</gene>
<dbReference type="Pfam" id="PF00535">
    <property type="entry name" value="Glycos_transf_2"/>
    <property type="match status" value="1"/>
</dbReference>
<dbReference type="PANTHER" id="PTHR43685:SF5">
    <property type="entry name" value="GLYCOSYLTRANSFERASE EPSE-RELATED"/>
    <property type="match status" value="1"/>
</dbReference>
<evidence type="ECO:0000256" key="1">
    <source>
        <dbReference type="ARBA" id="ARBA00006739"/>
    </source>
</evidence>
<dbReference type="InterPro" id="IPR001173">
    <property type="entry name" value="Glyco_trans_2-like"/>
</dbReference>
<evidence type="ECO:0000313" key="7">
    <source>
        <dbReference type="Proteomes" id="UP000192638"/>
    </source>
</evidence>
<keyword evidence="2" id="KW-0328">Glycosyltransferase</keyword>
<proteinExistence type="inferred from homology"/>
<reference evidence="6 7" key="1">
    <citation type="submission" date="2017-03" db="EMBL/GenBank/DDBJ databases">
        <title>Phylogenomics and comparative genomics of Lactobacillus salivarius, a mammalian gut commensal.</title>
        <authorList>
            <person name="Harris H.M."/>
        </authorList>
    </citation>
    <scope>NUCLEOTIDE SEQUENCE [LARGE SCALE GENOMIC DNA]</scope>
    <source>
        <strain evidence="6 7">LMG 14477</strain>
    </source>
</reference>
<dbReference type="PANTHER" id="PTHR43685">
    <property type="entry name" value="GLYCOSYLTRANSFERASE"/>
    <property type="match status" value="1"/>
</dbReference>
<dbReference type="Gene3D" id="3.90.550.10">
    <property type="entry name" value="Spore Coat Polysaccharide Biosynthesis Protein SpsA, Chain A"/>
    <property type="match status" value="1"/>
</dbReference>
<dbReference type="InterPro" id="IPR050834">
    <property type="entry name" value="Glycosyltransf_2"/>
</dbReference>
<accession>A0A1V9QXP4</accession>
<comment type="similarity">
    <text evidence="1">Belongs to the glycosyltransferase 2 family.</text>
</comment>
<keyword evidence="4" id="KW-0472">Membrane</keyword>
<evidence type="ECO:0000259" key="5">
    <source>
        <dbReference type="Pfam" id="PF00535"/>
    </source>
</evidence>